<accession>J9BRU2</accession>
<comment type="caution">
    <text evidence="1">The sequence shown here is derived from an EMBL/GenBank/DDBJ whole genome shotgun (WGS) entry which is preliminary data.</text>
</comment>
<protein>
    <submittedName>
        <fullName evidence="1">Uncharacterized protein</fullName>
    </submittedName>
</protein>
<proteinExistence type="predicted"/>
<name>J9BRU2_9ZZZZ</name>
<dbReference type="AlphaFoldDB" id="J9BRU2"/>
<sequence length="76" mass="8425">MAPFPLSPLRTGRDTFASSGSPVIPFQELLVILPLWIATWHSRHTTSVFLFLADIICTHLGTSACPFFFKSASFLI</sequence>
<dbReference type="EMBL" id="AMCI01008929">
    <property type="protein sequence ID" value="EJW90295.1"/>
    <property type="molecule type" value="Genomic_DNA"/>
</dbReference>
<evidence type="ECO:0000313" key="1">
    <source>
        <dbReference type="EMBL" id="EJW90295.1"/>
    </source>
</evidence>
<reference evidence="1" key="1">
    <citation type="journal article" date="2012" name="PLoS ONE">
        <title>Gene sets for utilization of primary and secondary nutrition supplies in the distal gut of endangered iberian lynx.</title>
        <authorList>
            <person name="Alcaide M."/>
            <person name="Messina E."/>
            <person name="Richter M."/>
            <person name="Bargiela R."/>
            <person name="Peplies J."/>
            <person name="Huws S.A."/>
            <person name="Newbold C.J."/>
            <person name="Golyshin P.N."/>
            <person name="Simon M.A."/>
            <person name="Lopez G."/>
            <person name="Yakimov M.M."/>
            <person name="Ferrer M."/>
        </authorList>
    </citation>
    <scope>NUCLEOTIDE SEQUENCE</scope>
</reference>
<organism evidence="1">
    <name type="scientific">gut metagenome</name>
    <dbReference type="NCBI Taxonomy" id="749906"/>
    <lineage>
        <taxon>unclassified sequences</taxon>
        <taxon>metagenomes</taxon>
        <taxon>organismal metagenomes</taxon>
    </lineage>
</organism>
<gene>
    <name evidence="1" type="ORF">EVA_21598</name>
</gene>